<feature type="chain" id="PRO_5045147962" evidence="1">
    <location>
        <begin position="29"/>
        <end position="310"/>
    </location>
</feature>
<feature type="signal peptide" evidence="1">
    <location>
        <begin position="1"/>
        <end position="28"/>
    </location>
</feature>
<dbReference type="InterPro" id="IPR000073">
    <property type="entry name" value="AB_hydrolase_1"/>
</dbReference>
<dbReference type="InterPro" id="IPR000639">
    <property type="entry name" value="Epox_hydrolase-like"/>
</dbReference>
<dbReference type="InterPro" id="IPR029058">
    <property type="entry name" value="AB_hydrolase_fold"/>
</dbReference>
<keyword evidence="4" id="KW-1185">Reference proteome</keyword>
<dbReference type="PRINTS" id="PR00111">
    <property type="entry name" value="ABHYDROLASE"/>
</dbReference>
<keyword evidence="1" id="KW-0732">Signal</keyword>
<reference evidence="3 4" key="1">
    <citation type="submission" date="2021-02" db="EMBL/GenBank/DDBJ databases">
        <title>Lysobacter arenosi sp. nov., isolated from soil of gangwondo yeongwol, south Korea.</title>
        <authorList>
            <person name="Kim K.R."/>
            <person name="Kim K.H."/>
            <person name="Jeon C.O."/>
        </authorList>
    </citation>
    <scope>NUCLEOTIDE SEQUENCE [LARGE SCALE GENOMIC DNA]</scope>
    <source>
        <strain evidence="3 4">R7</strain>
    </source>
</reference>
<name>A0ABX7R8R4_9GAMM</name>
<proteinExistence type="predicted"/>
<dbReference type="PANTHER" id="PTHR43798">
    <property type="entry name" value="MONOACYLGLYCEROL LIPASE"/>
    <property type="match status" value="1"/>
</dbReference>
<protein>
    <submittedName>
        <fullName evidence="3">Alpha/beta hydrolase</fullName>
    </submittedName>
</protein>
<dbReference type="PRINTS" id="PR00412">
    <property type="entry name" value="EPOXHYDRLASE"/>
</dbReference>
<dbReference type="EMBL" id="CP071517">
    <property type="protein sequence ID" value="QSX74385.1"/>
    <property type="molecule type" value="Genomic_DNA"/>
</dbReference>
<dbReference type="SUPFAM" id="SSF53474">
    <property type="entry name" value="alpha/beta-Hydrolases"/>
    <property type="match status" value="1"/>
</dbReference>
<dbReference type="InterPro" id="IPR050266">
    <property type="entry name" value="AB_hydrolase_sf"/>
</dbReference>
<dbReference type="PANTHER" id="PTHR43798:SF33">
    <property type="entry name" value="HYDROLASE, PUTATIVE (AFU_ORTHOLOGUE AFUA_2G14860)-RELATED"/>
    <property type="match status" value="1"/>
</dbReference>
<keyword evidence="3" id="KW-0378">Hydrolase</keyword>
<feature type="domain" description="AB hydrolase-1" evidence="2">
    <location>
        <begin position="58"/>
        <end position="297"/>
    </location>
</feature>
<organism evidence="3 4">
    <name type="scientific">Lysobacter arenosi</name>
    <dbReference type="NCBI Taxonomy" id="2795387"/>
    <lineage>
        <taxon>Bacteria</taxon>
        <taxon>Pseudomonadati</taxon>
        <taxon>Pseudomonadota</taxon>
        <taxon>Gammaproteobacteria</taxon>
        <taxon>Lysobacterales</taxon>
        <taxon>Lysobacteraceae</taxon>
        <taxon>Lysobacter</taxon>
    </lineage>
</organism>
<evidence type="ECO:0000259" key="2">
    <source>
        <dbReference type="Pfam" id="PF00561"/>
    </source>
</evidence>
<dbReference type="Gene3D" id="3.40.50.1820">
    <property type="entry name" value="alpha/beta hydrolase"/>
    <property type="match status" value="1"/>
</dbReference>
<dbReference type="RefSeq" id="WP_200608227.1">
    <property type="nucleotide sequence ID" value="NZ_CP071517.1"/>
</dbReference>
<dbReference type="Proteomes" id="UP000663400">
    <property type="component" value="Chromosome"/>
</dbReference>
<dbReference type="GO" id="GO:0016787">
    <property type="term" value="F:hydrolase activity"/>
    <property type="evidence" value="ECO:0007669"/>
    <property type="project" value="UniProtKB-KW"/>
</dbReference>
<accession>A0ABX7R8R4</accession>
<evidence type="ECO:0000313" key="3">
    <source>
        <dbReference type="EMBL" id="QSX74385.1"/>
    </source>
</evidence>
<sequence>MNTLLRPIRRAATALLMLAAMQAGTAVAASSDSIQSHSADVNGVTLHYLEAGKGTGTPVVLLHGYAQTSHMWRPLMRQLADRHVVIAPDLRGAGTSSKPVGGYEKKNLAQDIHALVKAKGYPKVKIVGHDIGLMVAYAYAAQYPDEVESVVLMDAFLPGVGDWSKVWLLRDLWHFHFYGETPLKLVDGRERIYFEHFWNDFAADRNHSVSETDRQFYAAEYARPNGMRAGFEYFKAFEQDAKDFAELSRTKLPMPMLVLTGEKASGPFLIEQGKLVATNVEGVVITGSGHWLVDEAPEQTIPALVSFLNR</sequence>
<evidence type="ECO:0000313" key="4">
    <source>
        <dbReference type="Proteomes" id="UP000663400"/>
    </source>
</evidence>
<gene>
    <name evidence="3" type="ORF">HIV01_014495</name>
</gene>
<evidence type="ECO:0000256" key="1">
    <source>
        <dbReference type="SAM" id="SignalP"/>
    </source>
</evidence>
<dbReference type="Pfam" id="PF00561">
    <property type="entry name" value="Abhydrolase_1"/>
    <property type="match status" value="1"/>
</dbReference>